<dbReference type="GO" id="GO:0004176">
    <property type="term" value="F:ATP-dependent peptidase activity"/>
    <property type="evidence" value="ECO:0007669"/>
    <property type="project" value="InterPro"/>
</dbReference>
<dbReference type="AlphaFoldDB" id="E0VW55"/>
<keyword evidence="10" id="KW-0862">Zinc</keyword>
<keyword evidence="7" id="KW-0479">Metal-binding</keyword>
<dbReference type="eggNOG" id="KOG0731">
    <property type="taxonomic scope" value="Eukaryota"/>
</dbReference>
<dbReference type="SMART" id="SM00382">
    <property type="entry name" value="AAA"/>
    <property type="match status" value="1"/>
</dbReference>
<feature type="compositionally biased region" description="Basic and acidic residues" evidence="16">
    <location>
        <begin position="734"/>
        <end position="754"/>
    </location>
</feature>
<dbReference type="RefSeq" id="XP_002430349.1">
    <property type="nucleotide sequence ID" value="XM_002430304.1"/>
</dbReference>
<evidence type="ECO:0000256" key="6">
    <source>
        <dbReference type="ARBA" id="ARBA00022692"/>
    </source>
</evidence>
<comment type="similarity">
    <text evidence="3">In the C-terminal section; belongs to the peptidase M41 family.</text>
</comment>
<dbReference type="Gene3D" id="1.20.58.760">
    <property type="entry name" value="Peptidase M41"/>
    <property type="match status" value="1"/>
</dbReference>
<evidence type="ECO:0000256" key="11">
    <source>
        <dbReference type="ARBA" id="ARBA00022840"/>
    </source>
</evidence>
<dbReference type="MEROPS" id="M41.A09"/>
<dbReference type="HOGENOM" id="CLU_000688_23_2_1"/>
<dbReference type="NCBIfam" id="TIGR01241">
    <property type="entry name" value="FtsH_fam"/>
    <property type="match status" value="1"/>
</dbReference>
<dbReference type="FunFam" id="3.40.50.300:FF:000001">
    <property type="entry name" value="ATP-dependent zinc metalloprotease FtsH"/>
    <property type="match status" value="1"/>
</dbReference>
<evidence type="ECO:0000256" key="15">
    <source>
        <dbReference type="ARBA" id="ARBA00023136"/>
    </source>
</evidence>
<comment type="similarity">
    <text evidence="4">In the N-terminal section; belongs to the AAA ATPase family.</text>
</comment>
<dbReference type="HAMAP" id="MF_01458">
    <property type="entry name" value="FtsH"/>
    <property type="match status" value="1"/>
</dbReference>
<protein>
    <recommendedName>
        <fullName evidence="18">AAA+ ATPase domain-containing protein</fullName>
    </recommendedName>
</protein>
<organism>
    <name type="scientific">Pediculus humanus subsp. corporis</name>
    <name type="common">Body louse</name>
    <dbReference type="NCBI Taxonomy" id="121224"/>
    <lineage>
        <taxon>Eukaryota</taxon>
        <taxon>Metazoa</taxon>
        <taxon>Ecdysozoa</taxon>
        <taxon>Arthropoda</taxon>
        <taxon>Hexapoda</taxon>
        <taxon>Insecta</taxon>
        <taxon>Pterygota</taxon>
        <taxon>Neoptera</taxon>
        <taxon>Paraneoptera</taxon>
        <taxon>Psocodea</taxon>
        <taxon>Troctomorpha</taxon>
        <taxon>Phthiraptera</taxon>
        <taxon>Anoplura</taxon>
        <taxon>Pediculidae</taxon>
        <taxon>Pediculus</taxon>
    </lineage>
</organism>
<feature type="compositionally biased region" description="Low complexity" evidence="16">
    <location>
        <begin position="51"/>
        <end position="69"/>
    </location>
</feature>
<reference evidence="19" key="2">
    <citation type="submission" date="2007-04" db="EMBL/GenBank/DDBJ databases">
        <title>The genome of the human body louse.</title>
        <authorList>
            <consortium name="The Human Body Louse Genome Consortium"/>
            <person name="Kirkness E."/>
            <person name="Walenz B."/>
            <person name="Hass B."/>
            <person name="Bruggner R."/>
            <person name="Strausberg R."/>
        </authorList>
    </citation>
    <scope>NUCLEOTIDE SEQUENCE</scope>
    <source>
        <strain evidence="19">USDA</strain>
    </source>
</reference>
<dbReference type="Pfam" id="PF17862">
    <property type="entry name" value="AAA_lid_3"/>
    <property type="match status" value="1"/>
</dbReference>
<keyword evidence="14" id="KW-0496">Mitochondrion</keyword>
<dbReference type="GO" id="GO:0005745">
    <property type="term" value="C:m-AAA complex"/>
    <property type="evidence" value="ECO:0007669"/>
    <property type="project" value="TreeGrafter"/>
</dbReference>
<dbReference type="InterPro" id="IPR003959">
    <property type="entry name" value="ATPase_AAA_core"/>
</dbReference>
<dbReference type="InterPro" id="IPR003593">
    <property type="entry name" value="AAA+_ATPase"/>
</dbReference>
<dbReference type="EMBL" id="DS235817">
    <property type="protein sequence ID" value="EEB17611.1"/>
    <property type="molecule type" value="Genomic_DNA"/>
</dbReference>
<evidence type="ECO:0000259" key="18">
    <source>
        <dbReference type="SMART" id="SM00382"/>
    </source>
</evidence>
<keyword evidence="11" id="KW-0067">ATP-binding</keyword>
<keyword evidence="21" id="KW-1185">Reference proteome</keyword>
<dbReference type="GeneID" id="8239141"/>
<dbReference type="EnsemblMetazoa" id="PHUM474440-RA">
    <property type="protein sequence ID" value="PHUM474440-PA"/>
    <property type="gene ID" value="PHUM474440"/>
</dbReference>
<feature type="region of interest" description="Disordered" evidence="16">
    <location>
        <begin position="38"/>
        <end position="77"/>
    </location>
</feature>
<dbReference type="Gene3D" id="3.40.1690.20">
    <property type="match status" value="1"/>
</dbReference>
<evidence type="ECO:0000256" key="13">
    <source>
        <dbReference type="ARBA" id="ARBA00023049"/>
    </source>
</evidence>
<keyword evidence="15 17" id="KW-0472">Membrane</keyword>
<dbReference type="Gene3D" id="3.40.50.300">
    <property type="entry name" value="P-loop containing nucleotide triphosphate hydrolases"/>
    <property type="match status" value="1"/>
</dbReference>
<reference evidence="20" key="3">
    <citation type="submission" date="2020-05" db="UniProtKB">
        <authorList>
            <consortium name="EnsemblMetazoa"/>
        </authorList>
    </citation>
    <scope>IDENTIFICATION</scope>
    <source>
        <strain evidence="20">USDA</strain>
    </source>
</reference>
<keyword evidence="8" id="KW-0547">Nucleotide-binding</keyword>
<evidence type="ECO:0000256" key="8">
    <source>
        <dbReference type="ARBA" id="ARBA00022741"/>
    </source>
</evidence>
<keyword evidence="12 17" id="KW-1133">Transmembrane helix</keyword>
<comment type="cofactor">
    <cofactor evidence="1">
        <name>Zn(2+)</name>
        <dbReference type="ChEBI" id="CHEBI:29105"/>
    </cofactor>
</comment>
<evidence type="ECO:0000313" key="20">
    <source>
        <dbReference type="EnsemblMetazoa" id="PHUM474440-PA"/>
    </source>
</evidence>
<dbReference type="VEuPathDB" id="VectorBase:PHUM474440"/>
<dbReference type="FunFam" id="1.10.8.60:FF:000019">
    <property type="entry name" value="AFG3-like AAA ATPase 2"/>
    <property type="match status" value="1"/>
</dbReference>
<dbReference type="InterPro" id="IPR027417">
    <property type="entry name" value="P-loop_NTPase"/>
</dbReference>
<keyword evidence="6 17" id="KW-0812">Transmembrane</keyword>
<dbReference type="KEGG" id="phu:Phum_PHUM474440"/>
<reference evidence="19" key="1">
    <citation type="submission" date="2007-04" db="EMBL/GenBank/DDBJ databases">
        <title>Annotation of Pediculus humanus corporis strain USDA.</title>
        <authorList>
            <person name="Kirkness E."/>
            <person name="Hannick L."/>
            <person name="Hass B."/>
            <person name="Bruggner R."/>
            <person name="Lawson D."/>
            <person name="Bidwell S."/>
            <person name="Joardar V."/>
            <person name="Caler E."/>
            <person name="Walenz B."/>
            <person name="Inman J."/>
            <person name="Schobel S."/>
            <person name="Galinsky K."/>
            <person name="Amedeo P."/>
            <person name="Strausberg R."/>
        </authorList>
    </citation>
    <scope>NUCLEOTIDE SEQUENCE</scope>
    <source>
        <strain evidence="19">USDA</strain>
    </source>
</reference>
<dbReference type="GO" id="GO:0004222">
    <property type="term" value="F:metalloendopeptidase activity"/>
    <property type="evidence" value="ECO:0007669"/>
    <property type="project" value="InterPro"/>
</dbReference>
<evidence type="ECO:0000256" key="3">
    <source>
        <dbReference type="ARBA" id="ARBA00010044"/>
    </source>
</evidence>
<evidence type="ECO:0000256" key="10">
    <source>
        <dbReference type="ARBA" id="ARBA00022833"/>
    </source>
</evidence>
<dbReference type="CDD" id="cd19501">
    <property type="entry name" value="RecA-like_FtsH"/>
    <property type="match status" value="1"/>
</dbReference>
<feature type="transmembrane region" description="Helical" evidence="17">
    <location>
        <begin position="211"/>
        <end position="231"/>
    </location>
</feature>
<evidence type="ECO:0000256" key="2">
    <source>
        <dbReference type="ARBA" id="ARBA00004225"/>
    </source>
</evidence>
<evidence type="ECO:0000256" key="4">
    <source>
        <dbReference type="ARBA" id="ARBA00010550"/>
    </source>
</evidence>
<dbReference type="FunCoup" id="E0VW55">
    <property type="interactions" value="1374"/>
</dbReference>
<dbReference type="CTD" id="8239141"/>
<dbReference type="SUPFAM" id="SSF140990">
    <property type="entry name" value="FtsH protease domain-like"/>
    <property type="match status" value="1"/>
</dbReference>
<proteinExistence type="inferred from homology"/>
<feature type="domain" description="AAA+ ATPase" evidence="18">
    <location>
        <begin position="301"/>
        <end position="440"/>
    </location>
</feature>
<dbReference type="PROSITE" id="PS00674">
    <property type="entry name" value="AAA"/>
    <property type="match status" value="1"/>
</dbReference>
<gene>
    <name evidence="20" type="primary">8239141</name>
    <name evidence="19" type="ORF">Phum_PHUM474440</name>
</gene>
<dbReference type="InterPro" id="IPR041569">
    <property type="entry name" value="AAA_lid_3"/>
</dbReference>
<evidence type="ECO:0000256" key="5">
    <source>
        <dbReference type="ARBA" id="ARBA00022670"/>
    </source>
</evidence>
<keyword evidence="5" id="KW-0645">Protease</keyword>
<dbReference type="InterPro" id="IPR037219">
    <property type="entry name" value="Peptidase_M41-like"/>
</dbReference>
<dbReference type="Gene3D" id="1.10.8.60">
    <property type="match status" value="1"/>
</dbReference>
<evidence type="ECO:0000313" key="21">
    <source>
        <dbReference type="Proteomes" id="UP000009046"/>
    </source>
</evidence>
<dbReference type="OMA" id="ARQKGNF"/>
<dbReference type="InterPro" id="IPR005936">
    <property type="entry name" value="FtsH"/>
</dbReference>
<evidence type="ECO:0000256" key="12">
    <source>
        <dbReference type="ARBA" id="ARBA00022989"/>
    </source>
</evidence>
<keyword evidence="13" id="KW-0482">Metalloprotease</keyword>
<evidence type="ECO:0000313" key="19">
    <source>
        <dbReference type="EMBL" id="EEB17611.1"/>
    </source>
</evidence>
<dbReference type="PANTHER" id="PTHR43655">
    <property type="entry name" value="ATP-DEPENDENT PROTEASE"/>
    <property type="match status" value="1"/>
</dbReference>
<evidence type="ECO:0000256" key="14">
    <source>
        <dbReference type="ARBA" id="ARBA00023128"/>
    </source>
</evidence>
<accession>E0VW55</accession>
<name>E0VW55_PEDHC</name>
<dbReference type="GO" id="GO:0005524">
    <property type="term" value="F:ATP binding"/>
    <property type="evidence" value="ECO:0007669"/>
    <property type="project" value="UniProtKB-KW"/>
</dbReference>
<dbReference type="Pfam" id="PF00004">
    <property type="entry name" value="AAA"/>
    <property type="match status" value="1"/>
</dbReference>
<evidence type="ECO:0000256" key="17">
    <source>
        <dbReference type="SAM" id="Phobius"/>
    </source>
</evidence>
<dbReference type="Pfam" id="PF01434">
    <property type="entry name" value="Peptidase_M41"/>
    <property type="match status" value="1"/>
</dbReference>
<dbReference type="InParanoid" id="E0VW55"/>
<keyword evidence="9" id="KW-0378">Hydrolase</keyword>
<dbReference type="GO" id="GO:0046872">
    <property type="term" value="F:metal ion binding"/>
    <property type="evidence" value="ECO:0007669"/>
    <property type="project" value="UniProtKB-KW"/>
</dbReference>
<comment type="subcellular location">
    <subcellularLocation>
        <location evidence="2">Mitochondrion membrane</location>
        <topology evidence="2">Multi-pass membrane protein</topology>
    </subcellularLocation>
</comment>
<dbReference type="InterPro" id="IPR000642">
    <property type="entry name" value="Peptidase_M41"/>
</dbReference>
<feature type="transmembrane region" description="Helical" evidence="17">
    <location>
        <begin position="116"/>
        <end position="133"/>
    </location>
</feature>
<dbReference type="Proteomes" id="UP000009046">
    <property type="component" value="Unassembled WGS sequence"/>
</dbReference>
<dbReference type="EMBL" id="AAZO01005752">
    <property type="status" value="NOT_ANNOTATED_CDS"/>
    <property type="molecule type" value="Genomic_DNA"/>
</dbReference>
<dbReference type="SUPFAM" id="SSF52540">
    <property type="entry name" value="P-loop containing nucleoside triphosphate hydrolases"/>
    <property type="match status" value="1"/>
</dbReference>
<dbReference type="InterPro" id="IPR003960">
    <property type="entry name" value="ATPase_AAA_CS"/>
</dbReference>
<dbReference type="STRING" id="121224.E0VW55"/>
<evidence type="ECO:0000256" key="1">
    <source>
        <dbReference type="ARBA" id="ARBA00001947"/>
    </source>
</evidence>
<evidence type="ECO:0000256" key="9">
    <source>
        <dbReference type="ARBA" id="ARBA00022801"/>
    </source>
</evidence>
<sequence>MTAPTLQLILDQWKLFCKNPPKGFEKYFEAGKKVLKQSSEGAAAPKKDAPSSSTSSQSKSSSGSESNTSPQTPPLSGPKLYDGSFFSRFMGGGSTGKSGSSGGGSGMPPEMDPEKIFYGAAAATLLVLGYWFFKSSYYGVEITFKEFKVEVYNKKWVCVVLKKDSGLLEKSAWFYIGSVDSFERNLEATQQSLEIPAADYIPVLYKTSLEFSYVMNALPSILVLLLVFFTLKRSADMLGRRGRKKGLFGSMMESTAKLINSNEIGVRFSDVAGCEEAKVEIMEFVNFLKNPQQYIELGAKIPKGAILTGPPGTGKTLLAKATAGEANVPFITVSGSEFLEMFVGVGPSRVRDMFAMARKHAPCILFIDEIDAVGRKRGARNFGGHSEQENTLNQLLVEMDGFNTTTNVVVLAATNRVDILDRALLRPGRFDRQIFVPAPDIKGRASIFKVHLQVLKTNLDKSDLARKMAALTPGFTGADIANVCNEAALIAARDLHDSINMKHFEQAIERVVAGMEKKTKVLQPEEKTTVAYHEAGHAVAGWFLQNADPLLKVSIIPRGKGLGYAQYLPKEQYLYTKEQIFDRICMALGGRVAEEIFFNRITTGAQDDLRKITQMAYSQVVQYGMNEKVGYVSFDVPQPGELVMDKPYSENTAQLIDVEVRNLILSAHKRTTDLLNEHKGDVEKVAERLLKQEVISRSDIIELLGPRPFPEKSTYEEFVEGTGSFEEDTTLPEGLKDWNQEKSKKVAAEKEAAS</sequence>
<dbReference type="OrthoDB" id="1413014at2759"/>
<dbReference type="PANTHER" id="PTHR43655:SF2">
    <property type="entry name" value="AFG3 LIKE MATRIX AAA PEPTIDASE SUBUNIT 2, ISOFORM A"/>
    <property type="match status" value="1"/>
</dbReference>
<evidence type="ECO:0000256" key="16">
    <source>
        <dbReference type="SAM" id="MobiDB-lite"/>
    </source>
</evidence>
<dbReference type="GO" id="GO:0016887">
    <property type="term" value="F:ATP hydrolysis activity"/>
    <property type="evidence" value="ECO:0007669"/>
    <property type="project" value="InterPro"/>
</dbReference>
<dbReference type="InterPro" id="IPR050928">
    <property type="entry name" value="ATP-dep_Zn_Metalloprotease"/>
</dbReference>
<feature type="region of interest" description="Disordered" evidence="16">
    <location>
        <begin position="719"/>
        <end position="754"/>
    </location>
</feature>
<evidence type="ECO:0000256" key="7">
    <source>
        <dbReference type="ARBA" id="ARBA00022723"/>
    </source>
</evidence>
<dbReference type="GO" id="GO:0034982">
    <property type="term" value="P:mitochondrial protein processing"/>
    <property type="evidence" value="ECO:0007669"/>
    <property type="project" value="TreeGrafter"/>
</dbReference>
<dbReference type="FunFam" id="1.20.58.760:FF:000003">
    <property type="entry name" value="AFG3-like AAA ATPase 2"/>
    <property type="match status" value="1"/>
</dbReference>